<dbReference type="InterPro" id="IPR018964">
    <property type="entry name" value="Phage_phiJL001_Gp84_C"/>
</dbReference>
<gene>
    <name evidence="2" type="ORF">SM1_014</name>
</gene>
<dbReference type="Pfam" id="PF09356">
    <property type="entry name" value="Phage_BR0599"/>
    <property type="match status" value="1"/>
</dbReference>
<dbReference type="EMBL" id="KU245542">
    <property type="protein sequence ID" value="ALT58007.1"/>
    <property type="molecule type" value="Genomic_DNA"/>
</dbReference>
<proteinExistence type="predicted"/>
<protein>
    <recommendedName>
        <fullName evidence="1">Bacteriophage phiJL001 Gp84 C-terminal domain-containing protein</fullName>
    </recommendedName>
</protein>
<evidence type="ECO:0000259" key="1">
    <source>
        <dbReference type="Pfam" id="PF09356"/>
    </source>
</evidence>
<sequence>MAFDDIEKSEELGQPVRCYRFTRSSVVFAYTSANRNITLNNIEFKSGSQIADPGFENTGGMDASTVEITIHIDSEISRAFQAFPPSNGVNLVIWDGHYGSDDFVVTWMGLVETASWPDSITCKLSCQSLASSMTQPGLRRCWQRGCSNTLYDEDCRVNPEAYRVDDQVASMDGLSVDVALLVGFPDDYFSGGYITFTTQDGFAELRGVRRQTGRHFVLLGGTAGLYTGAAVALYPGCNRVIATCHDKFNNSVNYGGQPHLPGRSPFDGNPIFN</sequence>
<dbReference type="InterPro" id="IPR011928">
    <property type="entry name" value="Phage_phiJL001_Gp84"/>
</dbReference>
<accession>A0A0U3DZV3</accession>
<evidence type="ECO:0000313" key="2">
    <source>
        <dbReference type="EMBL" id="ALT58007.1"/>
    </source>
</evidence>
<feature type="domain" description="Bacteriophage phiJL001 Gp84 C-terminal" evidence="1">
    <location>
        <begin position="188"/>
        <end position="262"/>
    </location>
</feature>
<dbReference type="Proteomes" id="UP000224832">
    <property type="component" value="Segment"/>
</dbReference>
<dbReference type="Pfam" id="PF09931">
    <property type="entry name" value="Phage_phiJL001_Gp84_N"/>
    <property type="match status" value="1"/>
</dbReference>
<dbReference type="NCBIfam" id="TIGR02218">
    <property type="entry name" value="phg_TIGR02218"/>
    <property type="match status" value="1"/>
</dbReference>
<keyword evidence="3" id="KW-1185">Reference proteome</keyword>
<dbReference type="OrthoDB" id="5153at10239"/>
<name>A0A0U3DZV3_9CAUD</name>
<organism evidence="2 3">
    <name type="scientific">Pseudomonas phage SM1</name>
    <dbReference type="NCBI Taxonomy" id="1772332"/>
    <lineage>
        <taxon>Viruses</taxon>
        <taxon>Duplodnaviria</taxon>
        <taxon>Heunggongvirae</taxon>
        <taxon>Uroviricota</taxon>
        <taxon>Caudoviricetes</taxon>
        <taxon>Samunavirus</taxon>
        <taxon>Samunavirus SM1</taxon>
    </lineage>
</organism>
<reference evidence="2 3" key="1">
    <citation type="submission" date="2015-12" db="EMBL/GenBank/DDBJ databases">
        <title>In silico genomic study of Pseudomonas phage SM1.</title>
        <authorList>
            <person name="Zawawi N.A.M."/>
            <person name="Mat-Arip Y."/>
            <person name="Wan-Jauhari W.K."/>
            <person name="Fauzi A.A."/>
            <person name="Yee F.J."/>
        </authorList>
    </citation>
    <scope>NUCLEOTIDE SEQUENCE [LARGE SCALE GENOMIC DNA]</scope>
</reference>
<evidence type="ECO:0000313" key="3">
    <source>
        <dbReference type="Proteomes" id="UP000224832"/>
    </source>
</evidence>